<sequence>METSGFTSEQLDVREAVSKICSKYPDQYWAQHDESGEYPHELHADLAKGGWIGIALPEELGGAGLGISEATMMLHTIAESGAGIAGAQSVHANVYATQPVAKFATPEQRQRMLPALIAGETRTCFGVTEHTGLETLKLRTMARRDGDHYLVSGQKIWISSAQVATKMVLLARTTPLEEVDKPSEGLSLFFVDLDKSAPGLELKRIKKMGGRAIDANEIFFDNFRIPADTLIGKEGQGFKIVLHGMNAERCLLAGEALGIGYAALKRATDYARERIVFGRPIGMNQGIQHPLADAYMNLEAAKLATYHAARLYDNSSRDSSITQHAIGVACNTAKYLAAEAAFKACERAVLTHGGMGYAQEYHVERYLREVFVPRIAPVSREMIMNYIGEKALNLPRSY</sequence>
<dbReference type="OrthoDB" id="435240at2759"/>
<dbReference type="PANTHER" id="PTHR43884">
    <property type="entry name" value="ACYL-COA DEHYDROGENASE"/>
    <property type="match status" value="1"/>
</dbReference>
<dbReference type="GO" id="GO:0050660">
    <property type="term" value="F:flavin adenine dinucleotide binding"/>
    <property type="evidence" value="ECO:0007669"/>
    <property type="project" value="InterPro"/>
</dbReference>
<keyword evidence="4 5" id="KW-0274">FAD</keyword>
<proteinExistence type="inferred from homology"/>
<dbReference type="GO" id="GO:0003995">
    <property type="term" value="F:acyl-CoA dehydrogenase activity"/>
    <property type="evidence" value="ECO:0007669"/>
    <property type="project" value="TreeGrafter"/>
</dbReference>
<evidence type="ECO:0000256" key="5">
    <source>
        <dbReference type="RuleBase" id="RU362125"/>
    </source>
</evidence>
<dbReference type="Gene3D" id="2.40.110.10">
    <property type="entry name" value="Butyryl-CoA Dehydrogenase, subunit A, domain 2"/>
    <property type="match status" value="1"/>
</dbReference>
<dbReference type="InterPro" id="IPR013786">
    <property type="entry name" value="AcylCoA_DH/ox_N"/>
</dbReference>
<dbReference type="FunFam" id="1.10.540.10:FF:000027">
    <property type="entry name" value="Putative acyl-CoA dehydrogenase"/>
    <property type="match status" value="1"/>
</dbReference>
<evidence type="ECO:0000256" key="1">
    <source>
        <dbReference type="ARBA" id="ARBA00001974"/>
    </source>
</evidence>
<gene>
    <name evidence="9" type="ORF">EJ04DRAFT_559602</name>
</gene>
<evidence type="ECO:0000259" key="6">
    <source>
        <dbReference type="Pfam" id="PF00441"/>
    </source>
</evidence>
<dbReference type="EMBL" id="ML996103">
    <property type="protein sequence ID" value="KAF2739687.1"/>
    <property type="molecule type" value="Genomic_DNA"/>
</dbReference>
<evidence type="ECO:0000259" key="7">
    <source>
        <dbReference type="Pfam" id="PF02770"/>
    </source>
</evidence>
<dbReference type="InterPro" id="IPR009075">
    <property type="entry name" value="AcylCo_DH/oxidase_C"/>
</dbReference>
<dbReference type="SUPFAM" id="SSF56645">
    <property type="entry name" value="Acyl-CoA dehydrogenase NM domain-like"/>
    <property type="match status" value="1"/>
</dbReference>
<feature type="domain" description="Acyl-CoA oxidase/dehydrogenase middle" evidence="7">
    <location>
        <begin position="124"/>
        <end position="222"/>
    </location>
</feature>
<dbReference type="InterPro" id="IPR037069">
    <property type="entry name" value="AcylCoA_DH/ox_N_sf"/>
</dbReference>
<protein>
    <submittedName>
        <fullName evidence="9">Acyl-CoA dehydrogenase NM domain-like protein</fullName>
    </submittedName>
</protein>
<dbReference type="FunFam" id="2.40.110.10:FF:000014">
    <property type="entry name" value="Probable acyl-CoA dehydrogenase"/>
    <property type="match status" value="1"/>
</dbReference>
<feature type="domain" description="Acyl-CoA dehydrogenase/oxidase C-terminal" evidence="6">
    <location>
        <begin position="235"/>
        <end position="390"/>
    </location>
</feature>
<comment type="similarity">
    <text evidence="2 5">Belongs to the acyl-CoA dehydrogenase family.</text>
</comment>
<name>A0A9P4RAC6_9PLEO</name>
<reference evidence="9" key="1">
    <citation type="journal article" date="2020" name="Stud. Mycol.">
        <title>101 Dothideomycetes genomes: a test case for predicting lifestyles and emergence of pathogens.</title>
        <authorList>
            <person name="Haridas S."/>
            <person name="Albert R."/>
            <person name="Binder M."/>
            <person name="Bloem J."/>
            <person name="Labutti K."/>
            <person name="Salamov A."/>
            <person name="Andreopoulos B."/>
            <person name="Baker S."/>
            <person name="Barry K."/>
            <person name="Bills G."/>
            <person name="Bluhm B."/>
            <person name="Cannon C."/>
            <person name="Castanera R."/>
            <person name="Culley D."/>
            <person name="Daum C."/>
            <person name="Ezra D."/>
            <person name="Gonzalez J."/>
            <person name="Henrissat B."/>
            <person name="Kuo A."/>
            <person name="Liang C."/>
            <person name="Lipzen A."/>
            <person name="Lutzoni F."/>
            <person name="Magnuson J."/>
            <person name="Mondo S."/>
            <person name="Nolan M."/>
            <person name="Ohm R."/>
            <person name="Pangilinan J."/>
            <person name="Park H.-J."/>
            <person name="Ramirez L."/>
            <person name="Alfaro M."/>
            <person name="Sun H."/>
            <person name="Tritt A."/>
            <person name="Yoshinaga Y."/>
            <person name="Zwiers L.-H."/>
            <person name="Turgeon B."/>
            <person name="Goodwin S."/>
            <person name="Spatafora J."/>
            <person name="Crous P."/>
            <person name="Grigoriev I."/>
        </authorList>
    </citation>
    <scope>NUCLEOTIDE SEQUENCE</scope>
    <source>
        <strain evidence="9">CBS 125425</strain>
    </source>
</reference>
<dbReference type="SUPFAM" id="SSF47203">
    <property type="entry name" value="Acyl-CoA dehydrogenase C-terminal domain-like"/>
    <property type="match status" value="1"/>
</dbReference>
<comment type="cofactor">
    <cofactor evidence="1 5">
        <name>FAD</name>
        <dbReference type="ChEBI" id="CHEBI:57692"/>
    </cofactor>
</comment>
<organism evidence="9 10">
    <name type="scientific">Polyplosphaeria fusca</name>
    <dbReference type="NCBI Taxonomy" id="682080"/>
    <lineage>
        <taxon>Eukaryota</taxon>
        <taxon>Fungi</taxon>
        <taxon>Dikarya</taxon>
        <taxon>Ascomycota</taxon>
        <taxon>Pezizomycotina</taxon>
        <taxon>Dothideomycetes</taxon>
        <taxon>Pleosporomycetidae</taxon>
        <taxon>Pleosporales</taxon>
        <taxon>Tetraplosphaeriaceae</taxon>
        <taxon>Polyplosphaeria</taxon>
    </lineage>
</organism>
<evidence type="ECO:0000256" key="3">
    <source>
        <dbReference type="ARBA" id="ARBA00022630"/>
    </source>
</evidence>
<dbReference type="PANTHER" id="PTHR43884:SF12">
    <property type="entry name" value="ISOVALERYL-COA DEHYDROGENASE, MITOCHONDRIAL-RELATED"/>
    <property type="match status" value="1"/>
</dbReference>
<keyword evidence="3 5" id="KW-0285">Flavoprotein</keyword>
<evidence type="ECO:0000259" key="8">
    <source>
        <dbReference type="Pfam" id="PF02771"/>
    </source>
</evidence>
<dbReference type="InterPro" id="IPR036250">
    <property type="entry name" value="AcylCo_DH-like_C"/>
</dbReference>
<keyword evidence="5" id="KW-0560">Oxidoreductase</keyword>
<dbReference type="AlphaFoldDB" id="A0A9P4RAC6"/>
<dbReference type="InterPro" id="IPR006091">
    <property type="entry name" value="Acyl-CoA_Oxase/DH_mid-dom"/>
</dbReference>
<dbReference type="Gene3D" id="1.10.540.10">
    <property type="entry name" value="Acyl-CoA dehydrogenase/oxidase, N-terminal domain"/>
    <property type="match status" value="1"/>
</dbReference>
<dbReference type="Pfam" id="PF00441">
    <property type="entry name" value="Acyl-CoA_dh_1"/>
    <property type="match status" value="1"/>
</dbReference>
<evidence type="ECO:0000313" key="10">
    <source>
        <dbReference type="Proteomes" id="UP000799444"/>
    </source>
</evidence>
<dbReference type="Pfam" id="PF02771">
    <property type="entry name" value="Acyl-CoA_dh_N"/>
    <property type="match status" value="1"/>
</dbReference>
<feature type="domain" description="Acyl-CoA dehydrogenase/oxidase N-terminal" evidence="8">
    <location>
        <begin position="7"/>
        <end position="120"/>
    </location>
</feature>
<dbReference type="FunFam" id="1.20.140.10:FF:000012">
    <property type="entry name" value="Acyl-CoA dehydrogenase fadE12"/>
    <property type="match status" value="1"/>
</dbReference>
<dbReference type="PIRSF" id="PIRSF016578">
    <property type="entry name" value="HsaA"/>
    <property type="match status" value="1"/>
</dbReference>
<keyword evidence="10" id="KW-1185">Reference proteome</keyword>
<dbReference type="Proteomes" id="UP000799444">
    <property type="component" value="Unassembled WGS sequence"/>
</dbReference>
<dbReference type="InterPro" id="IPR009100">
    <property type="entry name" value="AcylCoA_DH/oxidase_NM_dom_sf"/>
</dbReference>
<evidence type="ECO:0000256" key="4">
    <source>
        <dbReference type="ARBA" id="ARBA00022827"/>
    </source>
</evidence>
<dbReference type="InterPro" id="IPR046373">
    <property type="entry name" value="Acyl-CoA_Oxase/DH_mid-dom_sf"/>
</dbReference>
<dbReference type="Gene3D" id="1.20.140.10">
    <property type="entry name" value="Butyryl-CoA Dehydrogenase, subunit A, domain 3"/>
    <property type="match status" value="1"/>
</dbReference>
<evidence type="ECO:0000313" key="9">
    <source>
        <dbReference type="EMBL" id="KAF2739687.1"/>
    </source>
</evidence>
<comment type="caution">
    <text evidence="9">The sequence shown here is derived from an EMBL/GenBank/DDBJ whole genome shotgun (WGS) entry which is preliminary data.</text>
</comment>
<dbReference type="Pfam" id="PF02770">
    <property type="entry name" value="Acyl-CoA_dh_M"/>
    <property type="match status" value="1"/>
</dbReference>
<accession>A0A9P4RAC6</accession>
<evidence type="ECO:0000256" key="2">
    <source>
        <dbReference type="ARBA" id="ARBA00009347"/>
    </source>
</evidence>